<sequence length="161" mass="18680">MYYALSRTTQRPHWFSYFDDMNAIIFLAPISAFDEHLTEDPKVNRLEDSYGLWRTLCTLKLLERTQIVLFLNKCDLLEKKLLAGVIIKDHVTSFGSRKNDGDTAKKYFQSHFKEIARQHSPSPRKFYVHLTSVVDTKATAVTLRTVQEGILRDSLRKADLL</sequence>
<dbReference type="GO" id="GO:0005834">
    <property type="term" value="C:heterotrimeric G-protein complex"/>
    <property type="evidence" value="ECO:0007669"/>
    <property type="project" value="TreeGrafter"/>
</dbReference>
<reference evidence="6 7" key="1">
    <citation type="submission" date="2019-02" db="EMBL/GenBank/DDBJ databases">
        <title>Genome sequencing of the rare red list fungi Hericium alpestre (H. flagellum).</title>
        <authorList>
            <person name="Buettner E."/>
            <person name="Kellner H."/>
        </authorList>
    </citation>
    <scope>NUCLEOTIDE SEQUENCE [LARGE SCALE GENOMIC DNA]</scope>
    <source>
        <strain evidence="6 7">DSM 108284</strain>
    </source>
</reference>
<dbReference type="PANTHER" id="PTHR10218:SF360">
    <property type="entry name" value="GUANINE NUCLEOTIDE-BINDING PROTEIN SUBUNIT ALPHA HOMOLOG"/>
    <property type="match status" value="1"/>
</dbReference>
<keyword evidence="4" id="KW-0807">Transducer</keyword>
<keyword evidence="2 5" id="KW-0547">Nucleotide-binding</keyword>
<dbReference type="STRING" id="135208.A0A4Y9ZUE2"/>
<comment type="caution">
    <text evidence="6">The sequence shown here is derived from an EMBL/GenBank/DDBJ whole genome shotgun (WGS) entry which is preliminary data.</text>
</comment>
<protein>
    <submittedName>
        <fullName evidence="6">Uncharacterized protein</fullName>
    </submittedName>
</protein>
<evidence type="ECO:0000313" key="7">
    <source>
        <dbReference type="Proteomes" id="UP000298061"/>
    </source>
</evidence>
<dbReference type="SMART" id="SM00275">
    <property type="entry name" value="G_alpha"/>
    <property type="match status" value="1"/>
</dbReference>
<dbReference type="PANTHER" id="PTHR10218">
    <property type="entry name" value="GTP-BINDING PROTEIN ALPHA SUBUNIT"/>
    <property type="match status" value="1"/>
</dbReference>
<keyword evidence="3 5" id="KW-0342">GTP-binding</keyword>
<evidence type="ECO:0000313" key="6">
    <source>
        <dbReference type="EMBL" id="TFY77643.1"/>
    </source>
</evidence>
<dbReference type="GO" id="GO:0005737">
    <property type="term" value="C:cytoplasm"/>
    <property type="evidence" value="ECO:0007669"/>
    <property type="project" value="TreeGrafter"/>
</dbReference>
<keyword evidence="7" id="KW-1185">Reference proteome</keyword>
<organism evidence="6 7">
    <name type="scientific">Hericium alpestre</name>
    <dbReference type="NCBI Taxonomy" id="135208"/>
    <lineage>
        <taxon>Eukaryota</taxon>
        <taxon>Fungi</taxon>
        <taxon>Dikarya</taxon>
        <taxon>Basidiomycota</taxon>
        <taxon>Agaricomycotina</taxon>
        <taxon>Agaricomycetes</taxon>
        <taxon>Russulales</taxon>
        <taxon>Hericiaceae</taxon>
        <taxon>Hericium</taxon>
    </lineage>
</organism>
<dbReference type="EMBL" id="SFCI01000859">
    <property type="protein sequence ID" value="TFY77643.1"/>
    <property type="molecule type" value="Genomic_DNA"/>
</dbReference>
<name>A0A4Y9ZUE2_9AGAM</name>
<dbReference type="Gene3D" id="3.40.50.300">
    <property type="entry name" value="P-loop containing nucleotide triphosphate hydrolases"/>
    <property type="match status" value="1"/>
</dbReference>
<keyword evidence="1" id="KW-0479">Metal-binding</keyword>
<dbReference type="GO" id="GO:0005525">
    <property type="term" value="F:GTP binding"/>
    <property type="evidence" value="ECO:0007669"/>
    <property type="project" value="UniProtKB-KW"/>
</dbReference>
<dbReference type="FunFam" id="3.40.50.300:FF:000692">
    <property type="entry name" value="Guanine nucleotide-binding protein subunit alpha"/>
    <property type="match status" value="1"/>
</dbReference>
<dbReference type="Pfam" id="PF00503">
    <property type="entry name" value="G-alpha"/>
    <property type="match status" value="1"/>
</dbReference>
<dbReference type="InterPro" id="IPR001019">
    <property type="entry name" value="Gprotein_alpha_su"/>
</dbReference>
<dbReference type="PROSITE" id="PS51882">
    <property type="entry name" value="G_ALPHA"/>
    <property type="match status" value="1"/>
</dbReference>
<evidence type="ECO:0000256" key="5">
    <source>
        <dbReference type="PIRSR" id="PIRSR601019-1"/>
    </source>
</evidence>
<accession>A0A4Y9ZUE2</accession>
<evidence type="ECO:0000256" key="4">
    <source>
        <dbReference type="ARBA" id="ARBA00023224"/>
    </source>
</evidence>
<dbReference type="GO" id="GO:0046872">
    <property type="term" value="F:metal ion binding"/>
    <property type="evidence" value="ECO:0007669"/>
    <property type="project" value="UniProtKB-KW"/>
</dbReference>
<dbReference type="GO" id="GO:0001664">
    <property type="term" value="F:G protein-coupled receptor binding"/>
    <property type="evidence" value="ECO:0007669"/>
    <property type="project" value="TreeGrafter"/>
</dbReference>
<evidence type="ECO:0000256" key="2">
    <source>
        <dbReference type="ARBA" id="ARBA00022741"/>
    </source>
</evidence>
<dbReference type="PRINTS" id="PR00318">
    <property type="entry name" value="GPROTEINA"/>
</dbReference>
<dbReference type="OrthoDB" id="5817230at2759"/>
<dbReference type="InterPro" id="IPR027417">
    <property type="entry name" value="P-loop_NTPase"/>
</dbReference>
<dbReference type="GO" id="GO:0031683">
    <property type="term" value="F:G-protein beta/gamma-subunit complex binding"/>
    <property type="evidence" value="ECO:0007669"/>
    <property type="project" value="InterPro"/>
</dbReference>
<dbReference type="SUPFAM" id="SSF52540">
    <property type="entry name" value="P-loop containing nucleoside triphosphate hydrolases"/>
    <property type="match status" value="1"/>
</dbReference>
<gene>
    <name evidence="6" type="ORF">EWM64_g6369</name>
</gene>
<dbReference type="GO" id="GO:0007188">
    <property type="term" value="P:adenylate cyclase-modulating G protein-coupled receptor signaling pathway"/>
    <property type="evidence" value="ECO:0007669"/>
    <property type="project" value="TreeGrafter"/>
</dbReference>
<evidence type="ECO:0000256" key="3">
    <source>
        <dbReference type="ARBA" id="ARBA00023134"/>
    </source>
</evidence>
<dbReference type="GO" id="GO:0003924">
    <property type="term" value="F:GTPase activity"/>
    <property type="evidence" value="ECO:0007669"/>
    <property type="project" value="InterPro"/>
</dbReference>
<dbReference type="AlphaFoldDB" id="A0A4Y9ZUE2"/>
<evidence type="ECO:0000256" key="1">
    <source>
        <dbReference type="ARBA" id="ARBA00022723"/>
    </source>
</evidence>
<feature type="binding site" evidence="5">
    <location>
        <begin position="72"/>
        <end position="75"/>
    </location>
    <ligand>
        <name>GTP</name>
        <dbReference type="ChEBI" id="CHEBI:37565"/>
    </ligand>
</feature>
<proteinExistence type="predicted"/>
<dbReference type="Proteomes" id="UP000298061">
    <property type="component" value="Unassembled WGS sequence"/>
</dbReference>